<sequence>MKIKVILTGGTVGSEKVNGVVKNNKDSNIASMWKEKFNSNIDFDVVNLYSILSENIKTENIEMLFAELRKDYSDYKGIIITHGSDTLSYTSAFVSIFCKDYKIPVVLTGADKVLSDPTSNGYSNFTTSVEIIMDNRVGVWTVFDSIFSADTVMEADYFSDKFRTGNSPLTMIKCSKNITFNNKVAIIKMYPFIDFGMINFDDNTKACLLVGYHSGTADENAVDTLLSKCKEKNIPLYLQGLNKESALYDSSNNLQEKGVNLVYNSTPEYAYATLMIKVNS</sequence>
<reference evidence="3 4" key="1">
    <citation type="submission" date="2019-04" db="EMBL/GenBank/DDBJ databases">
        <authorList>
            <person name="Embree M."/>
            <person name="Gaffney J.R."/>
        </authorList>
    </citation>
    <scope>NUCLEOTIDE SEQUENCE [LARGE SCALE GENOMIC DNA]</scope>
    <source>
        <strain evidence="3 4">JE7A12</strain>
    </source>
</reference>
<dbReference type="Gene3D" id="3.40.50.1170">
    <property type="entry name" value="L-asparaginase, N-terminal domain"/>
    <property type="match status" value="1"/>
</dbReference>
<dbReference type="InterPro" id="IPR036152">
    <property type="entry name" value="Asp/glu_Ase-like_sf"/>
</dbReference>
<dbReference type="PIRSF" id="PIRSF001220">
    <property type="entry name" value="L-ASNase_gatD"/>
    <property type="match status" value="1"/>
</dbReference>
<evidence type="ECO:0000256" key="1">
    <source>
        <dbReference type="PIRSR" id="PIRSR001220-1"/>
    </source>
</evidence>
<evidence type="ECO:0000259" key="2">
    <source>
        <dbReference type="Pfam" id="PF00710"/>
    </source>
</evidence>
<gene>
    <name evidence="3" type="ORF">E5Z56_05880</name>
</gene>
<dbReference type="Pfam" id="PF00710">
    <property type="entry name" value="Asparaginase"/>
    <property type="match status" value="1"/>
</dbReference>
<dbReference type="PANTHER" id="PTHR11707">
    <property type="entry name" value="L-ASPARAGINASE"/>
    <property type="match status" value="1"/>
</dbReference>
<keyword evidence="4" id="KW-1185">Reference proteome</keyword>
<dbReference type="Gene3D" id="3.40.50.40">
    <property type="match status" value="1"/>
</dbReference>
<dbReference type="GO" id="GO:0004067">
    <property type="term" value="F:asparaginase activity"/>
    <property type="evidence" value="ECO:0007669"/>
    <property type="project" value="UniProtKB-UniRule"/>
</dbReference>
<dbReference type="PANTHER" id="PTHR11707:SF28">
    <property type="entry name" value="60 KDA LYSOPHOSPHOLIPASE"/>
    <property type="match status" value="1"/>
</dbReference>
<dbReference type="AlphaFoldDB" id="A0A4P8XXY1"/>
<dbReference type="Proteomes" id="UP000301475">
    <property type="component" value="Chromosome"/>
</dbReference>
<dbReference type="RefSeq" id="WP_138156998.1">
    <property type="nucleotide sequence ID" value="NZ_CP039381.1"/>
</dbReference>
<protein>
    <recommendedName>
        <fullName evidence="2">L-asparaginase N-terminal domain-containing protein</fullName>
    </recommendedName>
</protein>
<name>A0A4P8XXY1_9FIRM</name>
<dbReference type="EMBL" id="CP039381">
    <property type="protein sequence ID" value="QCT06920.1"/>
    <property type="molecule type" value="Genomic_DNA"/>
</dbReference>
<dbReference type="InterPro" id="IPR037152">
    <property type="entry name" value="L-asparaginase_N_sf"/>
</dbReference>
<dbReference type="SUPFAM" id="SSF53774">
    <property type="entry name" value="Glutaminase/Asparaginase"/>
    <property type="match status" value="1"/>
</dbReference>
<feature type="domain" description="L-asparaginase N-terminal" evidence="2">
    <location>
        <begin position="2"/>
        <end position="155"/>
    </location>
</feature>
<dbReference type="PROSITE" id="PS51732">
    <property type="entry name" value="ASN_GLN_ASE_3"/>
    <property type="match status" value="1"/>
</dbReference>
<feature type="active site" description="O-isoaspartyl threonine intermediate" evidence="1">
    <location>
        <position position="11"/>
    </location>
</feature>
<dbReference type="OrthoDB" id="9788068at2"/>
<accession>A0A4P8XXY1</accession>
<dbReference type="InterPro" id="IPR027474">
    <property type="entry name" value="L-asparaginase_N"/>
</dbReference>
<dbReference type="InterPro" id="IPR027473">
    <property type="entry name" value="L-asparaginase_C"/>
</dbReference>
<organism evidence="3 4">
    <name type="scientific">Ruminococcus bovis</name>
    <dbReference type="NCBI Taxonomy" id="2564099"/>
    <lineage>
        <taxon>Bacteria</taxon>
        <taxon>Bacillati</taxon>
        <taxon>Bacillota</taxon>
        <taxon>Clostridia</taxon>
        <taxon>Eubacteriales</taxon>
        <taxon>Oscillospiraceae</taxon>
        <taxon>Ruminococcus</taxon>
    </lineage>
</organism>
<dbReference type="PIRSF" id="PIRSF500176">
    <property type="entry name" value="L_ASNase"/>
    <property type="match status" value="1"/>
</dbReference>
<proteinExistence type="predicted"/>
<dbReference type="PRINTS" id="PR00139">
    <property type="entry name" value="ASNGLNASE"/>
</dbReference>
<evidence type="ECO:0000313" key="3">
    <source>
        <dbReference type="EMBL" id="QCT06920.1"/>
    </source>
</evidence>
<dbReference type="SMART" id="SM00870">
    <property type="entry name" value="Asparaginase"/>
    <property type="match status" value="1"/>
</dbReference>
<dbReference type="KEGG" id="ruj:E5Z56_05880"/>
<dbReference type="InterPro" id="IPR006034">
    <property type="entry name" value="Asparaginase/glutaminase-like"/>
</dbReference>
<evidence type="ECO:0000313" key="4">
    <source>
        <dbReference type="Proteomes" id="UP000301475"/>
    </source>
</evidence>